<dbReference type="CDD" id="cd01392">
    <property type="entry name" value="HTH_LacI"/>
    <property type="match status" value="1"/>
</dbReference>
<keyword evidence="3" id="KW-0804">Transcription</keyword>
<dbReference type="Pfam" id="PF00356">
    <property type="entry name" value="LacI"/>
    <property type="match status" value="1"/>
</dbReference>
<gene>
    <name evidence="6" type="ORF">VSVS05_03945</name>
</gene>
<dbReference type="PANTHER" id="PTHR30146:SF145">
    <property type="entry name" value="RIBOSE OPERON REPRESSOR"/>
    <property type="match status" value="1"/>
</dbReference>
<dbReference type="Proteomes" id="UP000092528">
    <property type="component" value="Chromosome 2"/>
</dbReference>
<keyword evidence="7" id="KW-1185">Reference proteome</keyword>
<dbReference type="InterPro" id="IPR028082">
    <property type="entry name" value="Peripla_BP_I"/>
</dbReference>
<dbReference type="SUPFAM" id="SSF47413">
    <property type="entry name" value="lambda repressor-like DNA-binding domains"/>
    <property type="match status" value="1"/>
</dbReference>
<dbReference type="Gene3D" id="3.40.50.2300">
    <property type="match status" value="2"/>
</dbReference>
<proteinExistence type="predicted"/>
<dbReference type="Pfam" id="PF00532">
    <property type="entry name" value="Peripla_BP_1"/>
    <property type="match status" value="1"/>
</dbReference>
<sequence>MSPKQKTGFATISDVANLAGVGKTSVSRFLNGEKSKLSEELLEKISQAITTLNYRPSQSARMLKAGQSRLIGLILADIRNPYSIGVMQGIEQACKQAGYMLMVCNTDNQLEQQQRYIDLLKDYRVDGIIINMLGMADEQMESFAHIECPFVFVDRTSDQMAVDSVGLNNHEAMQMGCEHLLEQNYESLLVITQPLTIAPRIERLASLKSFTVQKQGMRCEVFETDGADAPLTTAIQQFLRSNRGLKKAIVTTNGMATMQTAKTLKKLNIHLGSQIGLLSVDDPDWVELVEGGITALRQPTNEIGEKACKLLINRINGDDRPPISLQLSAQLIVRNSTAF</sequence>
<dbReference type="EMBL" id="CP016415">
    <property type="protein sequence ID" value="ANU38981.1"/>
    <property type="molecule type" value="Genomic_DNA"/>
</dbReference>
<dbReference type="Gene3D" id="1.10.260.40">
    <property type="entry name" value="lambda repressor-like DNA-binding domains"/>
    <property type="match status" value="1"/>
</dbReference>
<evidence type="ECO:0000256" key="2">
    <source>
        <dbReference type="ARBA" id="ARBA00023125"/>
    </source>
</evidence>
<evidence type="ECO:0000313" key="6">
    <source>
        <dbReference type="EMBL" id="ANU38981.1"/>
    </source>
</evidence>
<evidence type="ECO:0000256" key="1">
    <source>
        <dbReference type="ARBA" id="ARBA00023015"/>
    </source>
</evidence>
<protein>
    <submittedName>
        <fullName evidence="6">Putative HTH-type transcriptional regulator EndR</fullName>
    </submittedName>
</protein>
<accession>A0A1C7FGC1</accession>
<dbReference type="PROSITE" id="PS00356">
    <property type="entry name" value="HTH_LACI_1"/>
    <property type="match status" value="1"/>
</dbReference>
<feature type="domain" description="HTH cro/C1-type" evidence="5">
    <location>
        <begin position="11"/>
        <end position="55"/>
    </location>
</feature>
<dbReference type="GO" id="GO:0003700">
    <property type="term" value="F:DNA-binding transcription factor activity"/>
    <property type="evidence" value="ECO:0007669"/>
    <property type="project" value="TreeGrafter"/>
</dbReference>
<dbReference type="InterPro" id="IPR001761">
    <property type="entry name" value="Peripla_BP/Lac1_sug-bd_dom"/>
</dbReference>
<dbReference type="PROSITE" id="PS50932">
    <property type="entry name" value="HTH_LACI_2"/>
    <property type="match status" value="1"/>
</dbReference>
<name>A0A1C7FGC1_9VIBR</name>
<evidence type="ECO:0000256" key="3">
    <source>
        <dbReference type="ARBA" id="ARBA00023163"/>
    </source>
</evidence>
<evidence type="ECO:0000313" key="7">
    <source>
        <dbReference type="Proteomes" id="UP000092528"/>
    </source>
</evidence>
<feature type="domain" description="HTH lacI-type" evidence="4">
    <location>
        <begin position="10"/>
        <end position="65"/>
    </location>
</feature>
<evidence type="ECO:0000259" key="4">
    <source>
        <dbReference type="PROSITE" id="PS50932"/>
    </source>
</evidence>
<keyword evidence="2" id="KW-0238">DNA-binding</keyword>
<dbReference type="InterPro" id="IPR000843">
    <property type="entry name" value="HTH_LacI"/>
</dbReference>
<dbReference type="GO" id="GO:0000976">
    <property type="term" value="F:transcription cis-regulatory region binding"/>
    <property type="evidence" value="ECO:0007669"/>
    <property type="project" value="TreeGrafter"/>
</dbReference>
<dbReference type="PANTHER" id="PTHR30146">
    <property type="entry name" value="LACI-RELATED TRANSCRIPTIONAL REPRESSOR"/>
    <property type="match status" value="1"/>
</dbReference>
<evidence type="ECO:0000259" key="5">
    <source>
        <dbReference type="PROSITE" id="PS50943"/>
    </source>
</evidence>
<dbReference type="CDD" id="cd06283">
    <property type="entry name" value="PBP1_RegR_EndR_KdgR-like"/>
    <property type="match status" value="1"/>
</dbReference>
<organism evidence="6 7">
    <name type="scientific">Vibrio scophthalmi</name>
    <dbReference type="NCBI Taxonomy" id="45658"/>
    <lineage>
        <taxon>Bacteria</taxon>
        <taxon>Pseudomonadati</taxon>
        <taxon>Pseudomonadota</taxon>
        <taxon>Gammaproteobacteria</taxon>
        <taxon>Vibrionales</taxon>
        <taxon>Vibrionaceae</taxon>
        <taxon>Vibrio</taxon>
    </lineage>
</organism>
<reference evidence="6 7" key="1">
    <citation type="submission" date="2016-07" db="EMBL/GenBank/DDBJ databases">
        <title>Genome sequencing of Vibrio scophthalmi strain VS-05, an isolated from Paralichthys olivaceus.</title>
        <authorList>
            <person name="Han H.-J."/>
        </authorList>
    </citation>
    <scope>NUCLEOTIDE SEQUENCE [LARGE SCALE GENOMIC DNA]</scope>
    <source>
        <strain evidence="6 7">VS-05</strain>
    </source>
</reference>
<dbReference type="PATRIC" id="fig|45658.7.peg.3912"/>
<dbReference type="GeneID" id="96874149"/>
<dbReference type="RefSeq" id="WP_065546602.1">
    <property type="nucleotide sequence ID" value="NZ_CP016415.1"/>
</dbReference>
<dbReference type="PROSITE" id="PS50943">
    <property type="entry name" value="HTH_CROC1"/>
    <property type="match status" value="1"/>
</dbReference>
<dbReference type="SMART" id="SM00354">
    <property type="entry name" value="HTH_LACI"/>
    <property type="match status" value="1"/>
</dbReference>
<dbReference type="SUPFAM" id="SSF53822">
    <property type="entry name" value="Periplasmic binding protein-like I"/>
    <property type="match status" value="1"/>
</dbReference>
<dbReference type="InterPro" id="IPR010982">
    <property type="entry name" value="Lambda_DNA-bd_dom_sf"/>
</dbReference>
<keyword evidence="1" id="KW-0805">Transcription regulation</keyword>
<dbReference type="InterPro" id="IPR001387">
    <property type="entry name" value="Cro/C1-type_HTH"/>
</dbReference>
<dbReference type="AlphaFoldDB" id="A0A1C7FGC1"/>